<evidence type="ECO:0000313" key="1">
    <source>
        <dbReference type="EMBL" id="KAI9902235.1"/>
    </source>
</evidence>
<accession>A0ACC0V773</accession>
<proteinExistence type="predicted"/>
<comment type="caution">
    <text evidence="1">The sequence shown here is derived from an EMBL/GenBank/DDBJ whole genome shotgun (WGS) entry which is preliminary data.</text>
</comment>
<name>A0ACC0V773_9HYPO</name>
<dbReference type="EMBL" id="CM047942">
    <property type="protein sequence ID" value="KAI9902235.1"/>
    <property type="molecule type" value="Genomic_DNA"/>
</dbReference>
<organism evidence="1 2">
    <name type="scientific">Trichothecium roseum</name>
    <dbReference type="NCBI Taxonomy" id="47278"/>
    <lineage>
        <taxon>Eukaryota</taxon>
        <taxon>Fungi</taxon>
        <taxon>Dikarya</taxon>
        <taxon>Ascomycota</taxon>
        <taxon>Pezizomycotina</taxon>
        <taxon>Sordariomycetes</taxon>
        <taxon>Hypocreomycetidae</taxon>
        <taxon>Hypocreales</taxon>
        <taxon>Hypocreales incertae sedis</taxon>
        <taxon>Trichothecium</taxon>
    </lineage>
</organism>
<gene>
    <name evidence="1" type="ORF">N3K66_004052</name>
</gene>
<sequence>MARQWILDSQDGFEKSLQYQTNVEVPSPESLGANQVLVKLHGASLNYRELVIAGPMGVNGPITPPVVPGCDGAGIVEAVGSSVSEFKSGDRVVTFLAPNLAERDGDDAIADVTEALDALGQGPDGTLRSIAVFHEKALVHAPKNLELLEASTLSCTWLTAWNALFGVRGQEVGPGSWVLVQGTGGVSIAALQVAVAAGATVVATTSSEEKASRLKALGATAVVNYRSSPDSWGKEARALTPGGKGFDMVIDIGGNETLPHSLAAVRKDGMIVVVGGVGSNAETVPLFTVMLHACIVRGILGGSRTQLKETVRFVEEKGLKPVVDDVVFELAEAKDAYRRLKEKKHFSKVVLRIDH</sequence>
<dbReference type="Proteomes" id="UP001163324">
    <property type="component" value="Chromosome 3"/>
</dbReference>
<reference evidence="1" key="1">
    <citation type="submission" date="2022-10" db="EMBL/GenBank/DDBJ databases">
        <title>Complete Genome of Trichothecium roseum strain YXFP-22015, a Plant Pathogen Isolated from Citrus.</title>
        <authorList>
            <person name="Wang Y."/>
            <person name="Zhu L."/>
        </authorList>
    </citation>
    <scope>NUCLEOTIDE SEQUENCE</scope>
    <source>
        <strain evidence="1">YXFP-22015</strain>
    </source>
</reference>
<protein>
    <submittedName>
        <fullName evidence="1">Uncharacterized protein</fullName>
    </submittedName>
</protein>
<evidence type="ECO:0000313" key="2">
    <source>
        <dbReference type="Proteomes" id="UP001163324"/>
    </source>
</evidence>
<keyword evidence="2" id="KW-1185">Reference proteome</keyword>